<name>A0ABD2PGU6_9CUCU</name>
<keyword evidence="2" id="KW-0812">Transmembrane</keyword>
<gene>
    <name evidence="3" type="ORF">HHI36_023344</name>
</gene>
<accession>A0ABD2PGU6</accession>
<organism evidence="3 4">
    <name type="scientific">Cryptolaemus montrouzieri</name>
    <dbReference type="NCBI Taxonomy" id="559131"/>
    <lineage>
        <taxon>Eukaryota</taxon>
        <taxon>Metazoa</taxon>
        <taxon>Ecdysozoa</taxon>
        <taxon>Arthropoda</taxon>
        <taxon>Hexapoda</taxon>
        <taxon>Insecta</taxon>
        <taxon>Pterygota</taxon>
        <taxon>Neoptera</taxon>
        <taxon>Endopterygota</taxon>
        <taxon>Coleoptera</taxon>
        <taxon>Polyphaga</taxon>
        <taxon>Cucujiformia</taxon>
        <taxon>Coccinelloidea</taxon>
        <taxon>Coccinellidae</taxon>
        <taxon>Scymninae</taxon>
        <taxon>Scymnini</taxon>
        <taxon>Cryptolaemus</taxon>
    </lineage>
</organism>
<evidence type="ECO:0000313" key="3">
    <source>
        <dbReference type="EMBL" id="KAL3289961.1"/>
    </source>
</evidence>
<evidence type="ECO:0000256" key="2">
    <source>
        <dbReference type="SAM" id="Phobius"/>
    </source>
</evidence>
<evidence type="ECO:0000313" key="4">
    <source>
        <dbReference type="Proteomes" id="UP001516400"/>
    </source>
</evidence>
<proteinExistence type="predicted"/>
<feature type="transmembrane region" description="Helical" evidence="2">
    <location>
        <begin position="7"/>
        <end position="28"/>
    </location>
</feature>
<feature type="region of interest" description="Disordered" evidence="1">
    <location>
        <begin position="36"/>
        <end position="57"/>
    </location>
</feature>
<keyword evidence="2" id="KW-0472">Membrane</keyword>
<protein>
    <submittedName>
        <fullName evidence="3">Uncharacterized protein</fullName>
    </submittedName>
</protein>
<comment type="caution">
    <text evidence="3">The sequence shown here is derived from an EMBL/GenBank/DDBJ whole genome shotgun (WGS) entry which is preliminary data.</text>
</comment>
<reference evidence="3 4" key="1">
    <citation type="journal article" date="2021" name="BMC Biol.">
        <title>Horizontally acquired antibacterial genes associated with adaptive radiation of ladybird beetles.</title>
        <authorList>
            <person name="Li H.S."/>
            <person name="Tang X.F."/>
            <person name="Huang Y.H."/>
            <person name="Xu Z.Y."/>
            <person name="Chen M.L."/>
            <person name="Du X.Y."/>
            <person name="Qiu B.Y."/>
            <person name="Chen P.T."/>
            <person name="Zhang W."/>
            <person name="Slipinski A."/>
            <person name="Escalona H.E."/>
            <person name="Waterhouse R.M."/>
            <person name="Zwick A."/>
            <person name="Pang H."/>
        </authorList>
    </citation>
    <scope>NUCLEOTIDE SEQUENCE [LARGE SCALE GENOMIC DNA]</scope>
    <source>
        <strain evidence="3">SYSU2018</strain>
    </source>
</reference>
<dbReference type="EMBL" id="JABFTP020000186">
    <property type="protein sequence ID" value="KAL3289961.1"/>
    <property type="molecule type" value="Genomic_DNA"/>
</dbReference>
<dbReference type="AlphaFoldDB" id="A0ABD2PGU6"/>
<evidence type="ECO:0000256" key="1">
    <source>
        <dbReference type="SAM" id="MobiDB-lite"/>
    </source>
</evidence>
<keyword evidence="2" id="KW-1133">Transmembrane helix</keyword>
<keyword evidence="4" id="KW-1185">Reference proteome</keyword>
<sequence>MTTTSKIVVRIVFVLCMVLVLLTDYSGLIHKLIRGNRTEESSGRPRPTNPGYGDRQTDIDIDADIEDETIKQHIDRIQRRSCWSVHYVNMVEFPYTSWSIPVGCSHQ</sequence>
<dbReference type="Proteomes" id="UP001516400">
    <property type="component" value="Unassembled WGS sequence"/>
</dbReference>